<evidence type="ECO:0000313" key="2">
    <source>
        <dbReference type="EMBL" id="MBM7124210.1"/>
    </source>
</evidence>
<feature type="transmembrane region" description="Helical" evidence="1">
    <location>
        <begin position="45"/>
        <end position="66"/>
    </location>
</feature>
<protein>
    <recommendedName>
        <fullName evidence="4">Integron gene cassette protein</fullName>
    </recommendedName>
</protein>
<keyword evidence="1" id="KW-1133">Transmembrane helix</keyword>
<dbReference type="Proteomes" id="UP001430149">
    <property type="component" value="Unassembled WGS sequence"/>
</dbReference>
<feature type="transmembrane region" description="Helical" evidence="1">
    <location>
        <begin position="21"/>
        <end position="39"/>
    </location>
</feature>
<gene>
    <name evidence="2" type="ORF">ISP19_02355</name>
</gene>
<keyword evidence="1" id="KW-0812">Transmembrane</keyword>
<evidence type="ECO:0000256" key="1">
    <source>
        <dbReference type="SAM" id="Phobius"/>
    </source>
</evidence>
<dbReference type="EMBL" id="JADIKE010000025">
    <property type="protein sequence ID" value="MBM7124210.1"/>
    <property type="molecule type" value="Genomic_DNA"/>
</dbReference>
<reference evidence="2" key="1">
    <citation type="submission" date="2020-10" db="EMBL/GenBank/DDBJ databases">
        <title>Phylogeny of dyella-like bacteria.</title>
        <authorList>
            <person name="Fu J."/>
        </authorList>
    </citation>
    <scope>NUCLEOTIDE SEQUENCE</scope>
    <source>
        <strain evidence="2">DHOC52</strain>
    </source>
</reference>
<evidence type="ECO:0008006" key="4">
    <source>
        <dbReference type="Google" id="ProtNLM"/>
    </source>
</evidence>
<comment type="caution">
    <text evidence="2">The sequence shown here is derived from an EMBL/GenBank/DDBJ whole genome shotgun (WGS) entry which is preliminary data.</text>
</comment>
<dbReference type="RefSeq" id="WP_204679350.1">
    <property type="nucleotide sequence ID" value="NZ_BSNR01000008.1"/>
</dbReference>
<proteinExistence type="predicted"/>
<name>A0ABS2K0T2_9GAMM</name>
<evidence type="ECO:0000313" key="3">
    <source>
        <dbReference type="Proteomes" id="UP001430149"/>
    </source>
</evidence>
<sequence length="72" mass="7907">MLEGNRRRVQNLSGGEIWMFIIARVLIGFAAGVLATLYFPAVASYLAWPAFVAGVLLFVLASKGLLRSRRPN</sequence>
<keyword evidence="3" id="KW-1185">Reference proteome</keyword>
<keyword evidence="1" id="KW-0472">Membrane</keyword>
<accession>A0ABS2K0T2</accession>
<organism evidence="2 3">
    <name type="scientific">Dyella flava</name>
    <dbReference type="NCBI Taxonomy" id="1920170"/>
    <lineage>
        <taxon>Bacteria</taxon>
        <taxon>Pseudomonadati</taxon>
        <taxon>Pseudomonadota</taxon>
        <taxon>Gammaproteobacteria</taxon>
        <taxon>Lysobacterales</taxon>
        <taxon>Rhodanobacteraceae</taxon>
        <taxon>Dyella</taxon>
    </lineage>
</organism>